<evidence type="ECO:0000313" key="3">
    <source>
        <dbReference type="Proteomes" id="UP000604046"/>
    </source>
</evidence>
<dbReference type="InterPro" id="IPR011009">
    <property type="entry name" value="Kinase-like_dom_sf"/>
</dbReference>
<dbReference type="GO" id="GO:0005524">
    <property type="term" value="F:ATP binding"/>
    <property type="evidence" value="ECO:0007669"/>
    <property type="project" value="InterPro"/>
</dbReference>
<dbReference type="Proteomes" id="UP000604046">
    <property type="component" value="Unassembled WGS sequence"/>
</dbReference>
<name>A0A812MZ79_9DINO</name>
<dbReference type="InterPro" id="IPR000719">
    <property type="entry name" value="Prot_kinase_dom"/>
</dbReference>
<evidence type="ECO:0000259" key="1">
    <source>
        <dbReference type="PROSITE" id="PS50011"/>
    </source>
</evidence>
<dbReference type="SUPFAM" id="SSF56112">
    <property type="entry name" value="Protein kinase-like (PK-like)"/>
    <property type="match status" value="1"/>
</dbReference>
<accession>A0A812MZ79</accession>
<dbReference type="GO" id="GO:0005634">
    <property type="term" value="C:nucleus"/>
    <property type="evidence" value="ECO:0007669"/>
    <property type="project" value="TreeGrafter"/>
</dbReference>
<comment type="caution">
    <text evidence="2">The sequence shown here is derived from an EMBL/GenBank/DDBJ whole genome shotgun (WGS) entry which is preliminary data.</text>
</comment>
<dbReference type="AlphaFoldDB" id="A0A812MZ79"/>
<dbReference type="EMBL" id="CAJNDS010001935">
    <property type="protein sequence ID" value="CAE7290472.1"/>
    <property type="molecule type" value="Genomic_DNA"/>
</dbReference>
<dbReference type="OrthoDB" id="8693905at2759"/>
<dbReference type="PANTHER" id="PTHR44167:SF25">
    <property type="entry name" value="PROTEIN KINASE DOMAIN CONTAINING PROTEIN"/>
    <property type="match status" value="1"/>
</dbReference>
<keyword evidence="3" id="KW-1185">Reference proteome</keyword>
<dbReference type="GO" id="GO:0004674">
    <property type="term" value="F:protein serine/threonine kinase activity"/>
    <property type="evidence" value="ECO:0007669"/>
    <property type="project" value="TreeGrafter"/>
</dbReference>
<reference evidence="2" key="1">
    <citation type="submission" date="2021-02" db="EMBL/GenBank/DDBJ databases">
        <authorList>
            <person name="Dougan E. K."/>
            <person name="Rhodes N."/>
            <person name="Thang M."/>
            <person name="Chan C."/>
        </authorList>
    </citation>
    <scope>NUCLEOTIDE SEQUENCE</scope>
</reference>
<dbReference type="Gene3D" id="1.10.510.10">
    <property type="entry name" value="Transferase(Phosphotransferase) domain 1"/>
    <property type="match status" value="1"/>
</dbReference>
<dbReference type="InterPro" id="IPR008271">
    <property type="entry name" value="Ser/Thr_kinase_AS"/>
</dbReference>
<dbReference type="PANTHER" id="PTHR44167">
    <property type="entry name" value="OVARIAN-SPECIFIC SERINE/THREONINE-PROTEIN KINASE LOK-RELATED"/>
    <property type="match status" value="1"/>
</dbReference>
<dbReference type="PROSITE" id="PS50011">
    <property type="entry name" value="PROTEIN_KINASE_DOM"/>
    <property type="match status" value="1"/>
</dbReference>
<protein>
    <submittedName>
        <fullName evidence="2">CPK4 protein</fullName>
    </submittedName>
</protein>
<evidence type="ECO:0000313" key="2">
    <source>
        <dbReference type="EMBL" id="CAE7290472.1"/>
    </source>
</evidence>
<dbReference type="Pfam" id="PF00069">
    <property type="entry name" value="Pkinase"/>
    <property type="match status" value="1"/>
</dbReference>
<dbReference type="PROSITE" id="PS00108">
    <property type="entry name" value="PROTEIN_KINASE_ST"/>
    <property type="match status" value="1"/>
</dbReference>
<dbReference type="SMART" id="SM00220">
    <property type="entry name" value="S_TKc"/>
    <property type="match status" value="1"/>
</dbReference>
<feature type="domain" description="Protein kinase" evidence="1">
    <location>
        <begin position="50"/>
        <end position="291"/>
    </location>
</feature>
<proteinExistence type="predicted"/>
<dbReference type="GO" id="GO:0005737">
    <property type="term" value="C:cytoplasm"/>
    <property type="evidence" value="ECO:0007669"/>
    <property type="project" value="TreeGrafter"/>
</dbReference>
<sequence>MDLIDWAYAAEGALGVCPLSVTVKLCQHIYKAYQLADNCIAAWSSGDYVLVKGANLGEGSFGQVAVCKHRRTEEECTVKMVHKERRSTLVEIDMLKRTDNANIVKLRGIYQQGTLMYIVMEKHVTDLDNAIQDPDGKPMNVAHIARQIVASVHYLHHKKLMHRDVKCDNFLMDRSDLLDKQCKVVLADFGTACEAEPTDRFTEQVGTKTYWSPQVYDANYGTAADIFALGVVMFTLLKGRYPFNTENKTRVMKVFIPKVHGAACVDFTHKLLQKIEEDRVTAAEAMAHEYIA</sequence>
<dbReference type="Gene3D" id="3.30.200.20">
    <property type="entry name" value="Phosphorylase Kinase, domain 1"/>
    <property type="match status" value="1"/>
</dbReference>
<gene>
    <name evidence="2" type="primary">CPK4</name>
    <name evidence="2" type="ORF">SNAT2548_LOCUS15328</name>
</gene>
<organism evidence="2 3">
    <name type="scientific">Symbiodinium natans</name>
    <dbReference type="NCBI Taxonomy" id="878477"/>
    <lineage>
        <taxon>Eukaryota</taxon>
        <taxon>Sar</taxon>
        <taxon>Alveolata</taxon>
        <taxon>Dinophyceae</taxon>
        <taxon>Suessiales</taxon>
        <taxon>Symbiodiniaceae</taxon>
        <taxon>Symbiodinium</taxon>
    </lineage>
</organism>
<dbReference type="GO" id="GO:0044773">
    <property type="term" value="P:mitotic DNA damage checkpoint signaling"/>
    <property type="evidence" value="ECO:0007669"/>
    <property type="project" value="TreeGrafter"/>
</dbReference>